<gene>
    <name evidence="3" type="ORF">B0J13DRAFT_649642</name>
</gene>
<feature type="region of interest" description="Disordered" evidence="1">
    <location>
        <begin position="160"/>
        <end position="190"/>
    </location>
</feature>
<protein>
    <submittedName>
        <fullName evidence="3">Uncharacterized protein</fullName>
    </submittedName>
</protein>
<feature type="compositionally biased region" description="Basic and acidic residues" evidence="1">
    <location>
        <begin position="36"/>
        <end position="45"/>
    </location>
</feature>
<dbReference type="EMBL" id="JAGMUU010000029">
    <property type="protein sequence ID" value="KAH7120173.1"/>
    <property type="molecule type" value="Genomic_DNA"/>
</dbReference>
<evidence type="ECO:0000313" key="3">
    <source>
        <dbReference type="EMBL" id="KAH7120173.1"/>
    </source>
</evidence>
<sequence>MLGDEHHRLGETDECYRTAMRLPGLRFHKPQQGEPDNDKEGNYDKNEDENGNGNGNGNGQGSRGNKNGPPGPGGNQKGPPRPLSPPGTAISTEASPPPSTPALPPEMASSDLPPPKEIVTTTASYSSTTTTSRTASPTSTSSLSTTSTYIALRPPEAASSLVATPPENTSSTSTTTLPPPASAETTQATHRQTTIATIPGLSTLVPDKSQLAPSNSIDISASTLPVLRTTKSSVAVSPSQTVSEGLLQSQMTTEVPIIGTATSSATTSCNTIQPAVGLATPNDTAKPEYTAAMIDRAGQMAGIAVGSIAGFAFLLTLTLFFYKWRKRTLSKTLSSSAQRLTEKWSVSIWTPRPQAPDAMENSLLTSEEPLSEKILWEYQATFAKPLATQKLRQSFRKSLTRLVRMNPLALNPVRAGTAGSVSPRPKSFASAFFRRHSDASSHAGGSGYSMSPDQLEADPLPPLPPAYLERAQA</sequence>
<keyword evidence="2" id="KW-0812">Transmembrane</keyword>
<name>A0A9P9DJ81_9HYPO</name>
<feature type="region of interest" description="Disordered" evidence="1">
    <location>
        <begin position="22"/>
        <end position="146"/>
    </location>
</feature>
<dbReference type="AlphaFoldDB" id="A0A9P9DJ81"/>
<keyword evidence="4" id="KW-1185">Reference proteome</keyword>
<feature type="region of interest" description="Disordered" evidence="1">
    <location>
        <begin position="438"/>
        <end position="473"/>
    </location>
</feature>
<feature type="compositionally biased region" description="Pro residues" evidence="1">
    <location>
        <begin position="95"/>
        <end position="104"/>
    </location>
</feature>
<reference evidence="3" key="1">
    <citation type="journal article" date="2021" name="Nat. Commun.">
        <title>Genetic determinants of endophytism in the Arabidopsis root mycobiome.</title>
        <authorList>
            <person name="Mesny F."/>
            <person name="Miyauchi S."/>
            <person name="Thiergart T."/>
            <person name="Pickel B."/>
            <person name="Atanasova L."/>
            <person name="Karlsson M."/>
            <person name="Huettel B."/>
            <person name="Barry K.W."/>
            <person name="Haridas S."/>
            <person name="Chen C."/>
            <person name="Bauer D."/>
            <person name="Andreopoulos W."/>
            <person name="Pangilinan J."/>
            <person name="LaButti K."/>
            <person name="Riley R."/>
            <person name="Lipzen A."/>
            <person name="Clum A."/>
            <person name="Drula E."/>
            <person name="Henrissat B."/>
            <person name="Kohler A."/>
            <person name="Grigoriev I.V."/>
            <person name="Martin F.M."/>
            <person name="Hacquard S."/>
        </authorList>
    </citation>
    <scope>NUCLEOTIDE SEQUENCE</scope>
    <source>
        <strain evidence="3">MPI-CAGE-AT-0021</strain>
    </source>
</reference>
<organism evidence="3 4">
    <name type="scientific">Dactylonectria estremocensis</name>
    <dbReference type="NCBI Taxonomy" id="1079267"/>
    <lineage>
        <taxon>Eukaryota</taxon>
        <taxon>Fungi</taxon>
        <taxon>Dikarya</taxon>
        <taxon>Ascomycota</taxon>
        <taxon>Pezizomycotina</taxon>
        <taxon>Sordariomycetes</taxon>
        <taxon>Hypocreomycetidae</taxon>
        <taxon>Hypocreales</taxon>
        <taxon>Nectriaceae</taxon>
        <taxon>Dactylonectria</taxon>
    </lineage>
</organism>
<feature type="transmembrane region" description="Helical" evidence="2">
    <location>
        <begin position="300"/>
        <end position="322"/>
    </location>
</feature>
<dbReference type="OrthoDB" id="3557873at2759"/>
<feature type="compositionally biased region" description="Low complexity" evidence="1">
    <location>
        <begin position="440"/>
        <end position="458"/>
    </location>
</feature>
<feature type="compositionally biased region" description="Gly residues" evidence="1">
    <location>
        <begin position="52"/>
        <end position="62"/>
    </location>
</feature>
<comment type="caution">
    <text evidence="3">The sequence shown here is derived from an EMBL/GenBank/DDBJ whole genome shotgun (WGS) entry which is preliminary data.</text>
</comment>
<dbReference type="Proteomes" id="UP000717696">
    <property type="component" value="Unassembled WGS sequence"/>
</dbReference>
<accession>A0A9P9DJ81</accession>
<evidence type="ECO:0000256" key="2">
    <source>
        <dbReference type="SAM" id="Phobius"/>
    </source>
</evidence>
<feature type="compositionally biased region" description="Low complexity" evidence="1">
    <location>
        <begin position="163"/>
        <end position="186"/>
    </location>
</feature>
<keyword evidence="2" id="KW-0472">Membrane</keyword>
<evidence type="ECO:0000256" key="1">
    <source>
        <dbReference type="SAM" id="MobiDB-lite"/>
    </source>
</evidence>
<evidence type="ECO:0000313" key="4">
    <source>
        <dbReference type="Proteomes" id="UP000717696"/>
    </source>
</evidence>
<keyword evidence="2" id="KW-1133">Transmembrane helix</keyword>
<proteinExistence type="predicted"/>
<feature type="compositionally biased region" description="Low complexity" evidence="1">
    <location>
        <begin position="120"/>
        <end position="146"/>
    </location>
</feature>